<dbReference type="Proteomes" id="UP000036908">
    <property type="component" value="Unassembled WGS sequence"/>
</dbReference>
<evidence type="ECO:0000256" key="3">
    <source>
        <dbReference type="ARBA" id="ARBA00011245"/>
    </source>
</evidence>
<accession>A0A0L8AH70</accession>
<dbReference type="SUPFAM" id="SSF51556">
    <property type="entry name" value="Metallo-dependent hydrolases"/>
    <property type="match status" value="1"/>
</dbReference>
<protein>
    <recommendedName>
        <fullName evidence="5">2-amino-3-carboxymuconate-6-semialdehyde decarboxylase</fullName>
        <ecNumber evidence="4">4.1.1.45</ecNumber>
    </recommendedName>
    <alternativeName>
        <fullName evidence="10">Picolinate carboxylase</fullName>
    </alternativeName>
</protein>
<comment type="caution">
    <text evidence="12">The sequence shown here is derived from an EMBL/GenBank/DDBJ whole genome shotgun (WGS) entry which is preliminary data.</text>
</comment>
<dbReference type="PANTHER" id="PTHR21240">
    <property type="entry name" value="2-AMINO-3-CARBOXYLMUCONATE-6-SEMIALDEHYDE DECARBOXYLASE"/>
    <property type="match status" value="1"/>
</dbReference>
<feature type="domain" description="Amidohydrolase-related" evidence="11">
    <location>
        <begin position="6"/>
        <end position="325"/>
    </location>
</feature>
<evidence type="ECO:0000256" key="1">
    <source>
        <dbReference type="ARBA" id="ARBA00005079"/>
    </source>
</evidence>
<keyword evidence="7" id="KW-0210">Decarboxylase</keyword>
<evidence type="ECO:0000313" key="12">
    <source>
        <dbReference type="EMBL" id="KOF01621.1"/>
    </source>
</evidence>
<keyword evidence="8" id="KW-0862">Zinc</keyword>
<dbReference type="InterPro" id="IPR032465">
    <property type="entry name" value="ACMSD"/>
</dbReference>
<name>A0A0L8AH70_9BACT</name>
<dbReference type="RefSeq" id="WP_053224836.1">
    <property type="nucleotide sequence ID" value="NZ_JSVA01000020.1"/>
</dbReference>
<organism evidence="12 13">
    <name type="scientific">Roseivirga seohaensis subsp. aquiponti</name>
    <dbReference type="NCBI Taxonomy" id="1566026"/>
    <lineage>
        <taxon>Bacteria</taxon>
        <taxon>Pseudomonadati</taxon>
        <taxon>Bacteroidota</taxon>
        <taxon>Cytophagia</taxon>
        <taxon>Cytophagales</taxon>
        <taxon>Roseivirgaceae</taxon>
        <taxon>Roseivirga</taxon>
    </lineage>
</organism>
<evidence type="ECO:0000256" key="2">
    <source>
        <dbReference type="ARBA" id="ARBA00005871"/>
    </source>
</evidence>
<keyword evidence="9" id="KW-0456">Lyase</keyword>
<dbReference type="AlphaFoldDB" id="A0A0L8AH70"/>
<proteinExistence type="inferred from homology"/>
<keyword evidence="13" id="KW-1185">Reference proteome</keyword>
<comment type="subunit">
    <text evidence="3">Monomer.</text>
</comment>
<evidence type="ECO:0000256" key="10">
    <source>
        <dbReference type="ARBA" id="ARBA00031120"/>
    </source>
</evidence>
<gene>
    <name evidence="12" type="ORF">OB69_16395</name>
</gene>
<dbReference type="Gene3D" id="3.20.20.140">
    <property type="entry name" value="Metal-dependent hydrolases"/>
    <property type="match status" value="1"/>
</dbReference>
<dbReference type="EMBL" id="JSVA01000020">
    <property type="protein sequence ID" value="KOF01621.1"/>
    <property type="molecule type" value="Genomic_DNA"/>
</dbReference>
<dbReference type="GO" id="GO:0046872">
    <property type="term" value="F:metal ion binding"/>
    <property type="evidence" value="ECO:0007669"/>
    <property type="project" value="UniProtKB-KW"/>
</dbReference>
<evidence type="ECO:0000259" key="11">
    <source>
        <dbReference type="Pfam" id="PF04909"/>
    </source>
</evidence>
<dbReference type="PANTHER" id="PTHR21240:SF27">
    <property type="entry name" value="2-AMINO-3-CARBOXYMUCONATE-6-SEMIALDEHYDE DECARBOXYLASE"/>
    <property type="match status" value="1"/>
</dbReference>
<comment type="pathway">
    <text evidence="1">Secondary metabolite metabolism; quinolate metabolism.</text>
</comment>
<dbReference type="EC" id="4.1.1.45" evidence="4"/>
<dbReference type="GO" id="GO:0016787">
    <property type="term" value="F:hydrolase activity"/>
    <property type="evidence" value="ECO:0007669"/>
    <property type="project" value="InterPro"/>
</dbReference>
<comment type="similarity">
    <text evidence="2">Belongs to the metallo-dependent hydrolases superfamily. ACMSD family.</text>
</comment>
<evidence type="ECO:0000256" key="7">
    <source>
        <dbReference type="ARBA" id="ARBA00022793"/>
    </source>
</evidence>
<evidence type="ECO:0000256" key="9">
    <source>
        <dbReference type="ARBA" id="ARBA00023239"/>
    </source>
</evidence>
<evidence type="ECO:0000256" key="6">
    <source>
        <dbReference type="ARBA" id="ARBA00022723"/>
    </source>
</evidence>
<evidence type="ECO:0000256" key="5">
    <source>
        <dbReference type="ARBA" id="ARBA00021214"/>
    </source>
</evidence>
<dbReference type="GO" id="GO:0019748">
    <property type="term" value="P:secondary metabolic process"/>
    <property type="evidence" value="ECO:0007669"/>
    <property type="project" value="TreeGrafter"/>
</dbReference>
<evidence type="ECO:0000256" key="4">
    <source>
        <dbReference type="ARBA" id="ARBA00012365"/>
    </source>
</evidence>
<dbReference type="GO" id="GO:0001760">
    <property type="term" value="F:aminocarboxymuconate-semialdehyde decarboxylase activity"/>
    <property type="evidence" value="ECO:0007669"/>
    <property type="project" value="UniProtKB-EC"/>
</dbReference>
<reference evidence="13" key="1">
    <citation type="submission" date="2014-11" db="EMBL/GenBank/DDBJ databases">
        <title>Genome sequencing of Roseivirga sp. D-25.</title>
        <authorList>
            <person name="Selvaratnam C."/>
            <person name="Thevarajoo S."/>
            <person name="Goh K.M."/>
            <person name="Eee R."/>
            <person name="Chan K.-G."/>
            <person name="Chong C.S."/>
        </authorList>
    </citation>
    <scope>NUCLEOTIDE SEQUENCE [LARGE SCALE GENOMIC DNA]</scope>
    <source>
        <strain evidence="13">D-25</strain>
    </source>
</reference>
<sequence>MTDLKIDMHTHIIPEHLPKWTEKFGYGDFIHLHHHKEGAAMMMKGSKFFREIQSNCWDPKIRMEEYAQFGTQVQVISTIPVMFSYDAQPHDGLEISRFLNDHIANICREYPKNYIGLATIPMQDEDLAIQELHRCKHELNLPGIQIGSNINDKNLSSERFFQIFKACEELDMAVMIHPWNMMGFHSIERYWLPWLVGMPAETSRAACSLIFGGVMERLPNLRFNFSHAGGSFLPTIGRIEHGFNCRPDLVAIDNTVNPREYIGKFWVDSITHDPLMMKYILEMQGSKRITLGSDYPFPLGDLEIGAFIEKMGLSKEVVEDIFCNATLEWLNLSKEQFLN</sequence>
<dbReference type="InterPro" id="IPR006680">
    <property type="entry name" value="Amidohydro-rel"/>
</dbReference>
<keyword evidence="6" id="KW-0479">Metal-binding</keyword>
<dbReference type="GO" id="GO:0005829">
    <property type="term" value="C:cytosol"/>
    <property type="evidence" value="ECO:0007669"/>
    <property type="project" value="TreeGrafter"/>
</dbReference>
<dbReference type="PATRIC" id="fig|1566026.4.peg.1711"/>
<evidence type="ECO:0000256" key="8">
    <source>
        <dbReference type="ARBA" id="ARBA00022833"/>
    </source>
</evidence>
<evidence type="ECO:0000313" key="13">
    <source>
        <dbReference type="Proteomes" id="UP000036908"/>
    </source>
</evidence>
<dbReference type="InterPro" id="IPR032466">
    <property type="entry name" value="Metal_Hydrolase"/>
</dbReference>
<dbReference type="Pfam" id="PF04909">
    <property type="entry name" value="Amidohydro_2"/>
    <property type="match status" value="1"/>
</dbReference>